<keyword evidence="1" id="KW-0472">Membrane</keyword>
<dbReference type="EMBL" id="LNIX01000013">
    <property type="protein sequence ID" value="OXA47471.1"/>
    <property type="molecule type" value="Genomic_DNA"/>
</dbReference>
<accession>A0A226DRZ8</accession>
<comment type="caution">
    <text evidence="2">The sequence shown here is derived from an EMBL/GenBank/DDBJ whole genome shotgun (WGS) entry which is preliminary data.</text>
</comment>
<sequence length="284" mass="32146">MSLTAKAMVLFMHMGHFSMFAVPLAPFALTLIRPCTPPFLLSISQKCEEISWFGPAIFVPLFELWVSFQIFLTGTLWIYFGIFVSVVTLQNYFRILDSEIAVSVTTEDIMAVVKKYRGIQILEKYLNEWLKKVLVPTLITFVPALQILCQYVCIQMHNVIPMPGFPVVPLIIVDTIVVNILVFTLASYVCSSSTRVLLNIKGNTRKELRRSAIKKDLKACSIMKIKFGKLELARPSWLTLDLEPSKYFSPVRDNSARLGYYRAESSTPKALLALLVKSTDFKAS</sequence>
<dbReference type="AlphaFoldDB" id="A0A226DRZ8"/>
<protein>
    <submittedName>
        <fullName evidence="2">Uncharacterized protein</fullName>
    </submittedName>
</protein>
<organism evidence="2 3">
    <name type="scientific">Folsomia candida</name>
    <name type="common">Springtail</name>
    <dbReference type="NCBI Taxonomy" id="158441"/>
    <lineage>
        <taxon>Eukaryota</taxon>
        <taxon>Metazoa</taxon>
        <taxon>Ecdysozoa</taxon>
        <taxon>Arthropoda</taxon>
        <taxon>Hexapoda</taxon>
        <taxon>Collembola</taxon>
        <taxon>Entomobryomorpha</taxon>
        <taxon>Isotomoidea</taxon>
        <taxon>Isotomidae</taxon>
        <taxon>Proisotominae</taxon>
        <taxon>Folsomia</taxon>
    </lineage>
</organism>
<name>A0A226DRZ8_FOLCA</name>
<feature type="transmembrane region" description="Helical" evidence="1">
    <location>
        <begin position="133"/>
        <end position="153"/>
    </location>
</feature>
<evidence type="ECO:0000313" key="2">
    <source>
        <dbReference type="EMBL" id="OXA47471.1"/>
    </source>
</evidence>
<evidence type="ECO:0000313" key="3">
    <source>
        <dbReference type="Proteomes" id="UP000198287"/>
    </source>
</evidence>
<feature type="transmembrane region" description="Helical" evidence="1">
    <location>
        <begin position="165"/>
        <end position="189"/>
    </location>
</feature>
<keyword evidence="1" id="KW-0812">Transmembrane</keyword>
<gene>
    <name evidence="2" type="ORF">Fcan01_17799</name>
</gene>
<proteinExistence type="predicted"/>
<evidence type="ECO:0000256" key="1">
    <source>
        <dbReference type="SAM" id="Phobius"/>
    </source>
</evidence>
<dbReference type="Proteomes" id="UP000198287">
    <property type="component" value="Unassembled WGS sequence"/>
</dbReference>
<reference evidence="2 3" key="1">
    <citation type="submission" date="2015-12" db="EMBL/GenBank/DDBJ databases">
        <title>The genome of Folsomia candida.</title>
        <authorList>
            <person name="Faddeeva A."/>
            <person name="Derks M.F."/>
            <person name="Anvar Y."/>
            <person name="Smit S."/>
            <person name="Van Straalen N."/>
            <person name="Roelofs D."/>
        </authorList>
    </citation>
    <scope>NUCLEOTIDE SEQUENCE [LARGE SCALE GENOMIC DNA]</scope>
    <source>
        <strain evidence="2 3">VU population</strain>
        <tissue evidence="2">Whole body</tissue>
    </source>
</reference>
<dbReference type="OrthoDB" id="8297494at2759"/>
<feature type="transmembrane region" description="Helical" evidence="1">
    <location>
        <begin position="75"/>
        <end position="93"/>
    </location>
</feature>
<keyword evidence="3" id="KW-1185">Reference proteome</keyword>
<keyword evidence="1" id="KW-1133">Transmembrane helix</keyword>